<dbReference type="Proteomes" id="UP000652761">
    <property type="component" value="Unassembled WGS sequence"/>
</dbReference>
<evidence type="ECO:0000313" key="3">
    <source>
        <dbReference type="Proteomes" id="UP000652761"/>
    </source>
</evidence>
<evidence type="ECO:0000256" key="1">
    <source>
        <dbReference type="SAM" id="MobiDB-lite"/>
    </source>
</evidence>
<protein>
    <submittedName>
        <fullName evidence="2">Uncharacterized protein</fullName>
    </submittedName>
</protein>
<keyword evidence="3" id="KW-1185">Reference proteome</keyword>
<accession>A0A843U342</accession>
<feature type="compositionally biased region" description="Basic and acidic residues" evidence="1">
    <location>
        <begin position="104"/>
        <end position="113"/>
    </location>
</feature>
<feature type="non-terminal residue" evidence="2">
    <location>
        <position position="1"/>
    </location>
</feature>
<gene>
    <name evidence="2" type="ORF">Taro_012094</name>
</gene>
<dbReference type="AlphaFoldDB" id="A0A843U342"/>
<comment type="caution">
    <text evidence="2">The sequence shown here is derived from an EMBL/GenBank/DDBJ whole genome shotgun (WGS) entry which is preliminary data.</text>
</comment>
<dbReference type="EMBL" id="NMUH01000469">
    <property type="protein sequence ID" value="MQL79652.1"/>
    <property type="molecule type" value="Genomic_DNA"/>
</dbReference>
<feature type="region of interest" description="Disordered" evidence="1">
    <location>
        <begin position="104"/>
        <end position="123"/>
    </location>
</feature>
<reference evidence="2" key="1">
    <citation type="submission" date="2017-07" db="EMBL/GenBank/DDBJ databases">
        <title>Taro Niue Genome Assembly and Annotation.</title>
        <authorList>
            <person name="Atibalentja N."/>
            <person name="Keating K."/>
            <person name="Fields C.J."/>
        </authorList>
    </citation>
    <scope>NUCLEOTIDE SEQUENCE</scope>
    <source>
        <strain evidence="2">Niue_2</strain>
        <tissue evidence="2">Leaf</tissue>
    </source>
</reference>
<proteinExistence type="predicted"/>
<evidence type="ECO:0000313" key="2">
    <source>
        <dbReference type="EMBL" id="MQL79652.1"/>
    </source>
</evidence>
<name>A0A843U342_COLES</name>
<organism evidence="2 3">
    <name type="scientific">Colocasia esculenta</name>
    <name type="common">Wild taro</name>
    <name type="synonym">Arum esculentum</name>
    <dbReference type="NCBI Taxonomy" id="4460"/>
    <lineage>
        <taxon>Eukaryota</taxon>
        <taxon>Viridiplantae</taxon>
        <taxon>Streptophyta</taxon>
        <taxon>Embryophyta</taxon>
        <taxon>Tracheophyta</taxon>
        <taxon>Spermatophyta</taxon>
        <taxon>Magnoliopsida</taxon>
        <taxon>Liliopsida</taxon>
        <taxon>Araceae</taxon>
        <taxon>Aroideae</taxon>
        <taxon>Colocasieae</taxon>
        <taxon>Colocasia</taxon>
    </lineage>
</organism>
<sequence>VRLPTDYAGCPDDKDRLPNYASCLGDRVRLSPSSITFPIPFSSRYMYVSNRGREPSSSGRGGVSASWMPAVLDFWRRYMFTRPEDLPRALVIWESTAQTNYRKSMREARDKSVKTIGTEDPTT</sequence>